<accession>A0A6C0CXV4</accession>
<evidence type="ECO:0000313" key="3">
    <source>
        <dbReference type="EMBL" id="QHT08604.1"/>
    </source>
</evidence>
<protein>
    <submittedName>
        <fullName evidence="3">Uncharacterized protein</fullName>
    </submittedName>
</protein>
<feature type="transmembrane region" description="Helical" evidence="2">
    <location>
        <begin position="388"/>
        <end position="406"/>
    </location>
</feature>
<dbReference type="EMBL" id="MN739499">
    <property type="protein sequence ID" value="QHT08604.1"/>
    <property type="molecule type" value="Genomic_DNA"/>
</dbReference>
<name>A0A6C0CXV4_9ZZZZ</name>
<keyword evidence="1" id="KW-0175">Coiled coil</keyword>
<evidence type="ECO:0000256" key="1">
    <source>
        <dbReference type="SAM" id="Coils"/>
    </source>
</evidence>
<sequence>MFKKTGGDLLKFNLAQGRDILQYNNEITRIEEKNLPLIERGSRIESLSGLFKSNLNQGKQMLDFNSEETNDLKPDLSLIEKGSIVESIGNMNLNASDKSKLEGLSNIENDYNQLLAEFSQTYKQFSEDLLNQTQTKKQIVDTLGKVISDTDGNNYYVNNFGYTHKYSTSAWQNNNSSCPSTTMSYSGDFNNFKTGTAMTSGQPCKIAGQIVKNTSSGETAWVDIKGMKHPFSESKSNSCSSTPIELSSDDYNLIPTGSAMSSSDTCLALDVNPTLYNKLQSLNGQIKLKANQLVSQMNSLNLSNSQAQNSLNNKRNNMMKQVNHISDLNKEVIYNNRMLMQVGGESEDASLRMTSSWYILIAWILITILIVSLAMASSTGIGGKPVSGIAYVIVALGVLMFLIYLYKKASSVSIQVN</sequence>
<keyword evidence="2" id="KW-1133">Transmembrane helix</keyword>
<keyword evidence="2" id="KW-0812">Transmembrane</keyword>
<feature type="transmembrane region" description="Helical" evidence="2">
    <location>
        <begin position="357"/>
        <end position="376"/>
    </location>
</feature>
<dbReference type="AlphaFoldDB" id="A0A6C0CXV4"/>
<proteinExistence type="predicted"/>
<keyword evidence="2" id="KW-0472">Membrane</keyword>
<reference evidence="3" key="1">
    <citation type="journal article" date="2020" name="Nature">
        <title>Giant virus diversity and host interactions through global metagenomics.</title>
        <authorList>
            <person name="Schulz F."/>
            <person name="Roux S."/>
            <person name="Paez-Espino D."/>
            <person name="Jungbluth S."/>
            <person name="Walsh D.A."/>
            <person name="Denef V.J."/>
            <person name="McMahon K.D."/>
            <person name="Konstantinidis K.T."/>
            <person name="Eloe-Fadrosh E.A."/>
            <person name="Kyrpides N.C."/>
            <person name="Woyke T."/>
        </authorList>
    </citation>
    <scope>NUCLEOTIDE SEQUENCE</scope>
    <source>
        <strain evidence="3">GVMAG-M-3300023109-53</strain>
    </source>
</reference>
<organism evidence="3">
    <name type="scientific">viral metagenome</name>
    <dbReference type="NCBI Taxonomy" id="1070528"/>
    <lineage>
        <taxon>unclassified sequences</taxon>
        <taxon>metagenomes</taxon>
        <taxon>organismal metagenomes</taxon>
    </lineage>
</organism>
<feature type="coiled-coil region" evidence="1">
    <location>
        <begin position="297"/>
        <end position="331"/>
    </location>
</feature>
<evidence type="ECO:0000256" key="2">
    <source>
        <dbReference type="SAM" id="Phobius"/>
    </source>
</evidence>